<evidence type="ECO:0000313" key="2">
    <source>
        <dbReference type="Proteomes" id="UP000006729"/>
    </source>
</evidence>
<evidence type="ECO:0000313" key="1">
    <source>
        <dbReference type="EMBL" id="PNT15218.1"/>
    </source>
</evidence>
<protein>
    <submittedName>
        <fullName evidence="1">Uncharacterized protein</fullName>
    </submittedName>
</protein>
<name>U5G1P6_POPTR</name>
<dbReference type="EMBL" id="CM009299">
    <property type="protein sequence ID" value="PNT15218.1"/>
    <property type="molecule type" value="Genomic_DNA"/>
</dbReference>
<dbReference type="InParanoid" id="U5G1P6"/>
<organism evidence="1 2">
    <name type="scientific">Populus trichocarpa</name>
    <name type="common">Western balsam poplar</name>
    <name type="synonym">Populus balsamifera subsp. trichocarpa</name>
    <dbReference type="NCBI Taxonomy" id="3694"/>
    <lineage>
        <taxon>Eukaryota</taxon>
        <taxon>Viridiplantae</taxon>
        <taxon>Streptophyta</taxon>
        <taxon>Embryophyta</taxon>
        <taxon>Tracheophyta</taxon>
        <taxon>Spermatophyta</taxon>
        <taxon>Magnoliopsida</taxon>
        <taxon>eudicotyledons</taxon>
        <taxon>Gunneridae</taxon>
        <taxon>Pentapetalae</taxon>
        <taxon>rosids</taxon>
        <taxon>fabids</taxon>
        <taxon>Malpighiales</taxon>
        <taxon>Salicaceae</taxon>
        <taxon>Saliceae</taxon>
        <taxon>Populus</taxon>
    </lineage>
</organism>
<reference evidence="1 2" key="1">
    <citation type="journal article" date="2006" name="Science">
        <title>The genome of black cottonwood, Populus trichocarpa (Torr. &amp; Gray).</title>
        <authorList>
            <person name="Tuskan G.A."/>
            <person name="Difazio S."/>
            <person name="Jansson S."/>
            <person name="Bohlmann J."/>
            <person name="Grigoriev I."/>
            <person name="Hellsten U."/>
            <person name="Putnam N."/>
            <person name="Ralph S."/>
            <person name="Rombauts S."/>
            <person name="Salamov A."/>
            <person name="Schein J."/>
            <person name="Sterck L."/>
            <person name="Aerts A."/>
            <person name="Bhalerao R.R."/>
            <person name="Bhalerao R.P."/>
            <person name="Blaudez D."/>
            <person name="Boerjan W."/>
            <person name="Brun A."/>
            <person name="Brunner A."/>
            <person name="Busov V."/>
            <person name="Campbell M."/>
            <person name="Carlson J."/>
            <person name="Chalot M."/>
            <person name="Chapman J."/>
            <person name="Chen G.L."/>
            <person name="Cooper D."/>
            <person name="Coutinho P.M."/>
            <person name="Couturier J."/>
            <person name="Covert S."/>
            <person name="Cronk Q."/>
            <person name="Cunningham R."/>
            <person name="Davis J."/>
            <person name="Degroeve S."/>
            <person name="Dejardin A."/>
            <person name="Depamphilis C."/>
            <person name="Detter J."/>
            <person name="Dirks B."/>
            <person name="Dubchak I."/>
            <person name="Duplessis S."/>
            <person name="Ehlting J."/>
            <person name="Ellis B."/>
            <person name="Gendler K."/>
            <person name="Goodstein D."/>
            <person name="Gribskov M."/>
            <person name="Grimwood J."/>
            <person name="Groover A."/>
            <person name="Gunter L."/>
            <person name="Hamberger B."/>
            <person name="Heinze B."/>
            <person name="Helariutta Y."/>
            <person name="Henrissat B."/>
            <person name="Holligan D."/>
            <person name="Holt R."/>
            <person name="Huang W."/>
            <person name="Islam-Faridi N."/>
            <person name="Jones S."/>
            <person name="Jones-Rhoades M."/>
            <person name="Jorgensen R."/>
            <person name="Joshi C."/>
            <person name="Kangasjarvi J."/>
            <person name="Karlsson J."/>
            <person name="Kelleher C."/>
            <person name="Kirkpatrick R."/>
            <person name="Kirst M."/>
            <person name="Kohler A."/>
            <person name="Kalluri U."/>
            <person name="Larimer F."/>
            <person name="Leebens-Mack J."/>
            <person name="Leple J.C."/>
            <person name="Locascio P."/>
            <person name="Lou Y."/>
            <person name="Lucas S."/>
            <person name="Martin F."/>
            <person name="Montanini B."/>
            <person name="Napoli C."/>
            <person name="Nelson D.R."/>
            <person name="Nelson C."/>
            <person name="Nieminen K."/>
            <person name="Nilsson O."/>
            <person name="Pereda V."/>
            <person name="Peter G."/>
            <person name="Philippe R."/>
            <person name="Pilate G."/>
            <person name="Poliakov A."/>
            <person name="Razumovskaya J."/>
            <person name="Richardson P."/>
            <person name="Rinaldi C."/>
            <person name="Ritland K."/>
            <person name="Rouze P."/>
            <person name="Ryaboy D."/>
            <person name="Schmutz J."/>
            <person name="Schrader J."/>
            <person name="Segerman B."/>
            <person name="Shin H."/>
            <person name="Siddiqui A."/>
            <person name="Sterky F."/>
            <person name="Terry A."/>
            <person name="Tsai C.J."/>
            <person name="Uberbacher E."/>
            <person name="Unneberg P."/>
            <person name="Vahala J."/>
            <person name="Wall K."/>
            <person name="Wessler S."/>
            <person name="Yang G."/>
            <person name="Yin T."/>
            <person name="Douglas C."/>
            <person name="Marra M."/>
            <person name="Sandberg G."/>
            <person name="Van de Peer Y."/>
            <person name="Rokhsar D."/>
        </authorList>
    </citation>
    <scope>NUCLEOTIDE SEQUENCE [LARGE SCALE GENOMIC DNA]</scope>
    <source>
        <strain evidence="2">cv. Nisqually</strain>
    </source>
</reference>
<dbReference type="AlphaFoldDB" id="U5G1P6"/>
<keyword evidence="2" id="KW-1185">Reference proteome</keyword>
<dbReference type="HOGENOM" id="CLU_2642649_0_0_1"/>
<sequence length="77" mass="8868">MIQLPSSPRIRSAMVHHASFAQINQRTSIGTHLNKTSWRFSPRDPSLLLRISSRAIISKWLFTCYQEIFQLTALGVR</sequence>
<gene>
    <name evidence="1" type="ORF">POPTR_010G072500</name>
</gene>
<dbReference type="Proteomes" id="UP000006729">
    <property type="component" value="Chromosome 10"/>
</dbReference>
<proteinExistence type="predicted"/>
<accession>U5G1P6</accession>